<dbReference type="Pfam" id="PF01453">
    <property type="entry name" value="B_lectin"/>
    <property type="match status" value="1"/>
</dbReference>
<feature type="transmembrane region" description="Helical" evidence="16">
    <location>
        <begin position="594"/>
        <end position="618"/>
    </location>
</feature>
<dbReference type="PROSITE" id="PS50948">
    <property type="entry name" value="PAN"/>
    <property type="match status" value="1"/>
</dbReference>
<evidence type="ECO:0000256" key="12">
    <source>
        <dbReference type="ARBA" id="ARBA00047899"/>
    </source>
</evidence>
<comment type="catalytic activity">
    <reaction evidence="12">
        <text>L-threonyl-[protein] + ATP = O-phospho-L-threonyl-[protein] + ADP + H(+)</text>
        <dbReference type="Rhea" id="RHEA:46608"/>
        <dbReference type="Rhea" id="RHEA-COMP:11060"/>
        <dbReference type="Rhea" id="RHEA-COMP:11605"/>
        <dbReference type="ChEBI" id="CHEBI:15378"/>
        <dbReference type="ChEBI" id="CHEBI:30013"/>
        <dbReference type="ChEBI" id="CHEBI:30616"/>
        <dbReference type="ChEBI" id="CHEBI:61977"/>
        <dbReference type="ChEBI" id="CHEBI:456216"/>
        <dbReference type="EC" id="2.7.11.1"/>
    </reaction>
</comment>
<reference evidence="23" key="2">
    <citation type="submission" date="2025-08" db="UniProtKB">
        <authorList>
            <consortium name="RefSeq"/>
        </authorList>
    </citation>
    <scope>IDENTIFICATION</scope>
</reference>
<dbReference type="PANTHER" id="PTHR27002">
    <property type="entry name" value="RECEPTOR-LIKE SERINE/THREONINE-PROTEIN KINASE SD1-8"/>
    <property type="match status" value="1"/>
</dbReference>
<dbReference type="InterPro" id="IPR001245">
    <property type="entry name" value="Ser-Thr/Tyr_kinase_cat_dom"/>
</dbReference>
<dbReference type="Proteomes" id="UP000818029">
    <property type="component" value="Chromosome D02"/>
</dbReference>
<evidence type="ECO:0000256" key="14">
    <source>
        <dbReference type="PROSITE-ProRule" id="PRU00076"/>
    </source>
</evidence>
<evidence type="ECO:0000256" key="16">
    <source>
        <dbReference type="SAM" id="Phobius"/>
    </source>
</evidence>
<keyword evidence="9" id="KW-0067">ATP-binding</keyword>
<feature type="region of interest" description="Disordered" evidence="15">
    <location>
        <begin position="973"/>
        <end position="993"/>
    </location>
</feature>
<dbReference type="PROSITE" id="PS50927">
    <property type="entry name" value="BULB_LECTIN"/>
    <property type="match status" value="1"/>
</dbReference>
<dbReference type="Pfam" id="PF00954">
    <property type="entry name" value="S_locus_glycop"/>
    <property type="match status" value="1"/>
</dbReference>
<dbReference type="GO" id="GO:0007165">
    <property type="term" value="P:signal transduction"/>
    <property type="evidence" value="ECO:0000318"/>
    <property type="project" value="GO_Central"/>
</dbReference>
<keyword evidence="4" id="KW-0723">Serine/threonine-protein kinase</keyword>
<dbReference type="Pfam" id="PF08276">
    <property type="entry name" value="PAN_2"/>
    <property type="match status" value="1"/>
</dbReference>
<keyword evidence="3" id="KW-1003">Cell membrane</keyword>
<dbReference type="PROSITE" id="PS50011">
    <property type="entry name" value="PROTEIN_KINASE_DOM"/>
    <property type="match status" value="1"/>
</dbReference>
<dbReference type="AlphaFoldDB" id="A0A1U8HKC3"/>
<evidence type="ECO:0000256" key="13">
    <source>
        <dbReference type="ARBA" id="ARBA00048679"/>
    </source>
</evidence>
<keyword evidence="6 17" id="KW-0732">Signal</keyword>
<evidence type="ECO:0000256" key="17">
    <source>
        <dbReference type="SAM" id="SignalP"/>
    </source>
</evidence>
<proteinExistence type="predicted"/>
<organism evidence="22 23">
    <name type="scientific">Gossypium hirsutum</name>
    <name type="common">Upland cotton</name>
    <name type="synonym">Gossypium mexicanum</name>
    <dbReference type="NCBI Taxonomy" id="3635"/>
    <lineage>
        <taxon>Eukaryota</taxon>
        <taxon>Viridiplantae</taxon>
        <taxon>Streptophyta</taxon>
        <taxon>Embryophyta</taxon>
        <taxon>Tracheophyta</taxon>
        <taxon>Spermatophyta</taxon>
        <taxon>Magnoliopsida</taxon>
        <taxon>eudicotyledons</taxon>
        <taxon>Gunneridae</taxon>
        <taxon>Pentapetalae</taxon>
        <taxon>rosids</taxon>
        <taxon>malvids</taxon>
        <taxon>Malvales</taxon>
        <taxon>Malvaceae</taxon>
        <taxon>Malvoideae</taxon>
        <taxon>Gossypium</taxon>
    </lineage>
</organism>
<dbReference type="CDD" id="cd01098">
    <property type="entry name" value="PAN_AP_plant"/>
    <property type="match status" value="1"/>
</dbReference>
<evidence type="ECO:0000259" key="21">
    <source>
        <dbReference type="PROSITE" id="PS50948"/>
    </source>
</evidence>
<keyword evidence="16" id="KW-0812">Transmembrane</keyword>
<feature type="domain" description="Bulb-type lectin" evidence="20">
    <location>
        <begin position="38"/>
        <end position="158"/>
    </location>
</feature>
<keyword evidence="16" id="KW-0472">Membrane</keyword>
<keyword evidence="5" id="KW-0808">Transferase</keyword>
<dbReference type="KEGG" id="ghi:107886920"/>
<keyword evidence="16" id="KW-1133">Transmembrane helix</keyword>
<evidence type="ECO:0000256" key="10">
    <source>
        <dbReference type="ARBA" id="ARBA00023157"/>
    </source>
</evidence>
<dbReference type="PROSITE" id="PS50026">
    <property type="entry name" value="EGF_3"/>
    <property type="match status" value="1"/>
</dbReference>
<dbReference type="InterPro" id="IPR003609">
    <property type="entry name" value="Pan_app"/>
</dbReference>
<dbReference type="InterPro" id="IPR000742">
    <property type="entry name" value="EGF"/>
</dbReference>
<keyword evidence="7" id="KW-0547">Nucleotide-binding</keyword>
<dbReference type="Gene3D" id="2.90.10.10">
    <property type="entry name" value="Bulb-type lectin domain"/>
    <property type="match status" value="1"/>
</dbReference>
<dbReference type="InterPro" id="IPR008271">
    <property type="entry name" value="Ser/Thr_kinase_AS"/>
</dbReference>
<evidence type="ECO:0000256" key="9">
    <source>
        <dbReference type="ARBA" id="ARBA00022840"/>
    </source>
</evidence>
<evidence type="ECO:0000256" key="3">
    <source>
        <dbReference type="ARBA" id="ARBA00022475"/>
    </source>
</evidence>
<dbReference type="CDD" id="cd14066">
    <property type="entry name" value="STKc_IRAK"/>
    <property type="match status" value="1"/>
</dbReference>
<keyword evidence="11" id="KW-0325">Glycoprotein</keyword>
<dbReference type="STRING" id="3635.A0A1U8HKC3"/>
<evidence type="ECO:0000259" key="18">
    <source>
        <dbReference type="PROSITE" id="PS50011"/>
    </source>
</evidence>
<protein>
    <recommendedName>
        <fullName evidence="2">non-specific serine/threonine protein kinase</fullName>
        <ecNumber evidence="2">2.7.11.1</ecNumber>
    </recommendedName>
</protein>
<dbReference type="GO" id="GO:0005886">
    <property type="term" value="C:plasma membrane"/>
    <property type="evidence" value="ECO:0000318"/>
    <property type="project" value="GO_Central"/>
</dbReference>
<dbReference type="GO" id="GO:0005524">
    <property type="term" value="F:ATP binding"/>
    <property type="evidence" value="ECO:0007669"/>
    <property type="project" value="UniProtKB-KW"/>
</dbReference>
<dbReference type="PaxDb" id="3635-A0A1U8HKC3"/>
<evidence type="ECO:0000256" key="11">
    <source>
        <dbReference type="ARBA" id="ARBA00023180"/>
    </source>
</evidence>
<dbReference type="GO" id="GO:0006955">
    <property type="term" value="P:immune response"/>
    <property type="evidence" value="ECO:0000318"/>
    <property type="project" value="GO_Central"/>
</dbReference>
<dbReference type="SMART" id="SM00108">
    <property type="entry name" value="B_lectin"/>
    <property type="match status" value="1"/>
</dbReference>
<dbReference type="InterPro" id="IPR001480">
    <property type="entry name" value="Bulb-type_lectin_dom"/>
</dbReference>
<evidence type="ECO:0000256" key="5">
    <source>
        <dbReference type="ARBA" id="ARBA00022679"/>
    </source>
</evidence>
<dbReference type="PANTHER" id="PTHR27002:SF1102">
    <property type="entry name" value="NON-SPECIFIC SERINE_THREONINE PROTEIN KINASE"/>
    <property type="match status" value="1"/>
</dbReference>
<comment type="catalytic activity">
    <reaction evidence="13">
        <text>L-seryl-[protein] + ATP = O-phospho-L-seryl-[protein] + ADP + H(+)</text>
        <dbReference type="Rhea" id="RHEA:17989"/>
        <dbReference type="Rhea" id="RHEA-COMP:9863"/>
        <dbReference type="Rhea" id="RHEA-COMP:11604"/>
        <dbReference type="ChEBI" id="CHEBI:15378"/>
        <dbReference type="ChEBI" id="CHEBI:29999"/>
        <dbReference type="ChEBI" id="CHEBI:30616"/>
        <dbReference type="ChEBI" id="CHEBI:83421"/>
        <dbReference type="ChEBI" id="CHEBI:456216"/>
        <dbReference type="EC" id="2.7.11.1"/>
    </reaction>
</comment>
<keyword evidence="14" id="KW-0245">EGF-like domain</keyword>
<dbReference type="Pfam" id="PF07714">
    <property type="entry name" value="PK_Tyr_Ser-Thr"/>
    <property type="match status" value="1"/>
</dbReference>
<dbReference type="SMR" id="A0A1U8HKC3"/>
<evidence type="ECO:0000256" key="15">
    <source>
        <dbReference type="SAM" id="MobiDB-lite"/>
    </source>
</evidence>
<dbReference type="InterPro" id="IPR000858">
    <property type="entry name" value="S_locus_glycoprot_dom"/>
</dbReference>
<keyword evidence="10" id="KW-1015">Disulfide bond</keyword>
<evidence type="ECO:0000313" key="23">
    <source>
        <dbReference type="RefSeq" id="XP_016666510.2"/>
    </source>
</evidence>
<dbReference type="GO" id="GO:0004674">
    <property type="term" value="F:protein serine/threonine kinase activity"/>
    <property type="evidence" value="ECO:0000318"/>
    <property type="project" value="GO_Central"/>
</dbReference>
<dbReference type="SMART" id="SM00220">
    <property type="entry name" value="S_TKc"/>
    <property type="match status" value="1"/>
</dbReference>
<evidence type="ECO:0000256" key="7">
    <source>
        <dbReference type="ARBA" id="ARBA00022741"/>
    </source>
</evidence>
<evidence type="ECO:0000313" key="22">
    <source>
        <dbReference type="Proteomes" id="UP000818029"/>
    </source>
</evidence>
<dbReference type="InterPro" id="IPR036426">
    <property type="entry name" value="Bulb-type_lectin_dom_sf"/>
</dbReference>
<dbReference type="EC" id="2.7.11.1" evidence="2"/>
<comment type="caution">
    <text evidence="14">Lacks conserved residue(s) required for the propagation of feature annotation.</text>
</comment>
<feature type="domain" description="Apple" evidence="21">
    <location>
        <begin position="320"/>
        <end position="405"/>
    </location>
</feature>
<keyword evidence="22" id="KW-1185">Reference proteome</keyword>
<evidence type="ECO:0000256" key="1">
    <source>
        <dbReference type="ARBA" id="ARBA00004251"/>
    </source>
</evidence>
<evidence type="ECO:0000259" key="19">
    <source>
        <dbReference type="PROSITE" id="PS50026"/>
    </source>
</evidence>
<dbReference type="PROSITE" id="PS00108">
    <property type="entry name" value="PROTEIN_KINASE_ST"/>
    <property type="match status" value="1"/>
</dbReference>
<feature type="domain" description="Protein kinase" evidence="18">
    <location>
        <begin position="677"/>
        <end position="963"/>
    </location>
</feature>
<feature type="signal peptide" evidence="17">
    <location>
        <begin position="1"/>
        <end position="37"/>
    </location>
</feature>
<gene>
    <name evidence="23" type="primary">LOC107886920</name>
</gene>
<dbReference type="GeneID" id="107886920"/>
<feature type="domain" description="EGF-like" evidence="19">
    <location>
        <begin position="273"/>
        <end position="309"/>
    </location>
</feature>
<comment type="subcellular location">
    <subcellularLocation>
        <location evidence="1">Cell membrane</location>
        <topology evidence="1">Single-pass type I membrane protein</topology>
    </subcellularLocation>
</comment>
<name>A0A1U8HKC3_GOSHI</name>
<dbReference type="CDD" id="cd00028">
    <property type="entry name" value="B_lectin"/>
    <property type="match status" value="1"/>
</dbReference>
<evidence type="ECO:0000256" key="6">
    <source>
        <dbReference type="ARBA" id="ARBA00022729"/>
    </source>
</evidence>
<dbReference type="SUPFAM" id="SSF51110">
    <property type="entry name" value="alpha-D-mannose-specific plant lectins"/>
    <property type="match status" value="1"/>
</dbReference>
<dbReference type="InterPro" id="IPR000719">
    <property type="entry name" value="Prot_kinase_dom"/>
</dbReference>
<accession>A0A1U8HKC3</accession>
<evidence type="ECO:0000256" key="2">
    <source>
        <dbReference type="ARBA" id="ARBA00012513"/>
    </source>
</evidence>
<evidence type="ECO:0000256" key="4">
    <source>
        <dbReference type="ARBA" id="ARBA00022527"/>
    </source>
</evidence>
<dbReference type="SUPFAM" id="SSF56112">
    <property type="entry name" value="Protein kinase-like (PK-like)"/>
    <property type="match status" value="1"/>
</dbReference>
<dbReference type="RefSeq" id="XP_016666510.2">
    <property type="nucleotide sequence ID" value="XM_016811021.2"/>
</dbReference>
<evidence type="ECO:0000259" key="20">
    <source>
        <dbReference type="PROSITE" id="PS50927"/>
    </source>
</evidence>
<dbReference type="Gene3D" id="3.30.200.20">
    <property type="entry name" value="Phosphorylase Kinase, domain 1"/>
    <property type="match status" value="1"/>
</dbReference>
<dbReference type="Gene3D" id="1.10.510.10">
    <property type="entry name" value="Transferase(Phosphotransferase) domain 1"/>
    <property type="match status" value="1"/>
</dbReference>
<reference evidence="22" key="1">
    <citation type="journal article" date="2020" name="Nat. Genet.">
        <title>Genomic diversifications of five Gossypium allopolyploid species and their impact on cotton improvement.</title>
        <authorList>
            <person name="Chen Z.J."/>
            <person name="Sreedasyam A."/>
            <person name="Ando A."/>
            <person name="Song Q."/>
            <person name="De Santiago L.M."/>
            <person name="Hulse-Kemp A.M."/>
            <person name="Ding M."/>
            <person name="Ye W."/>
            <person name="Kirkbride R.C."/>
            <person name="Jenkins J."/>
            <person name="Plott C."/>
            <person name="Lovell J."/>
            <person name="Lin Y.M."/>
            <person name="Vaughn R."/>
            <person name="Liu B."/>
            <person name="Simpson S."/>
            <person name="Scheffler B.E."/>
            <person name="Wen L."/>
            <person name="Saski C.A."/>
            <person name="Grover C.E."/>
            <person name="Hu G."/>
            <person name="Conover J.L."/>
            <person name="Carlson J.W."/>
            <person name="Shu S."/>
            <person name="Boston L.B."/>
            <person name="Williams M."/>
            <person name="Peterson D.G."/>
            <person name="McGee K."/>
            <person name="Jones D.C."/>
            <person name="Wendel J.F."/>
            <person name="Stelly D.M."/>
            <person name="Grimwood J."/>
            <person name="Schmutz J."/>
        </authorList>
    </citation>
    <scope>NUCLEOTIDE SEQUENCE [LARGE SCALE GENOMIC DNA]</scope>
    <source>
        <strain evidence="22">cv. TM-1</strain>
    </source>
</reference>
<evidence type="ECO:0000256" key="8">
    <source>
        <dbReference type="ARBA" id="ARBA00022777"/>
    </source>
</evidence>
<keyword evidence="8" id="KW-0418">Kinase</keyword>
<dbReference type="GO" id="GO:0030246">
    <property type="term" value="F:carbohydrate binding"/>
    <property type="evidence" value="ECO:0007669"/>
    <property type="project" value="UniProtKB-KW"/>
</dbReference>
<sequence length="993" mass="111862">MQESHAVQKTMMIRTSRWSVVLHILSVILSSFHGCSARDTITMKSSVVDGQTLVSAENRFELGFFGPSRSSNVKRYVGIWYTSNPQTVVWVANREKPLSDKSGVLHIANGYLKLSDKKGKVYWHTGQYKRSNITAKLNDTGNLILYDVDVDGLERKLWQSFEHPTDTFLFGMKNDVNLVLTSWTSEDDPAPGNFIFMQDPQANRLVVMNKSIIYWRSWRESGKIFELVNNLNITEDDTQVHKNERIVMNFTGDLQYWQFDRGMKDWSLTWWEPKDRCSKYNYCGNFGSCNINSKLPCKCLPGFKPKISEKWNAGEFVDGCSRNSTSYGTDFLCLKRMKLEYTESPFIMNNGDNCNQECLSNNQCQAYTVNASKTDRQLSCLTWTEELKNIQEDQDDGYDLYVRVPVSDIAPTSRSCLPCGTNLVPYPLSTGPNCGDPVYYSFDCDMVTGQLSFMTPSGNYTVTHVNPKASIFDIEMQAKEAVNCHAMHSSGSKILQLNRSSPFNVTSSCSSNFTNDSPLKSTIEVKITWKPPLEPTCNSSADCKEWPHSTCNITGTGQKRCLCNSAFRWDGLGLTCSPAATGQLRDSFNKSKTLPLYLIVSLPIAMALLCAILSIYLWRTKMVKKRAKQRKAHLHRYDTERGVKELMESSHLEGKDGTGIDVPFFDFESILAATDNFSDEKKLGRGGFGPVYKGKFPGGQEIAIKRLASVSGQGLEEFKNEVVLIAKLQHRNLVRLLGYCIKGEEKILLYEYLPNKSLDFFIFDESLSQQLEWGTRFNIILGVARGLLYLHQDSRLRIIHRDLKTSNILLDEEMSPKISDFGLARMIQGKQTEGSTLRVVGTYGYMAPEYAIDGVFSVKSDVFSFGVVMLEIISGKTNMRFYYVENTPSLIAYAWRLWQEGKPLDLMDSTLRSSCNASEVLRCVHVGLLCLQEDPSERPTMSNVVVLLGSETASLPIPKQPAFVTRTTLSSTASMSSKAESKTEITSTLHEGR</sequence>
<dbReference type="InterPro" id="IPR011009">
    <property type="entry name" value="Kinase-like_dom_sf"/>
</dbReference>
<feature type="chain" id="PRO_5045388969" description="non-specific serine/threonine protein kinase" evidence="17">
    <location>
        <begin position="38"/>
        <end position="993"/>
    </location>
</feature>
<dbReference type="SMART" id="SM00473">
    <property type="entry name" value="PAN_AP"/>
    <property type="match status" value="1"/>
</dbReference>